<protein>
    <submittedName>
        <fullName evidence="1">Uncharacterized protein</fullName>
    </submittedName>
</protein>
<organism evidence="1 2">
    <name type="scientific">Artomyces pyxidatus</name>
    <dbReference type="NCBI Taxonomy" id="48021"/>
    <lineage>
        <taxon>Eukaryota</taxon>
        <taxon>Fungi</taxon>
        <taxon>Dikarya</taxon>
        <taxon>Basidiomycota</taxon>
        <taxon>Agaricomycotina</taxon>
        <taxon>Agaricomycetes</taxon>
        <taxon>Russulales</taxon>
        <taxon>Auriscalpiaceae</taxon>
        <taxon>Artomyces</taxon>
    </lineage>
</organism>
<dbReference type="EMBL" id="MU277198">
    <property type="protein sequence ID" value="KAI0064671.1"/>
    <property type="molecule type" value="Genomic_DNA"/>
</dbReference>
<name>A0ACB8T9F2_9AGAM</name>
<proteinExistence type="predicted"/>
<feature type="non-terminal residue" evidence="1">
    <location>
        <position position="1"/>
    </location>
</feature>
<dbReference type="Proteomes" id="UP000814140">
    <property type="component" value="Unassembled WGS sequence"/>
</dbReference>
<evidence type="ECO:0000313" key="1">
    <source>
        <dbReference type="EMBL" id="KAI0064671.1"/>
    </source>
</evidence>
<sequence length="253" mass="29310">MPSTGYRPGQIVACQESVHTPARLALELSQDLTRTTTALSQFTARSEACSDYAKTPRPCLIMPIWFEDDPLEVCVMGTFDKARRSELAAVHRYFNMPIYPHTEYREQDIYVKTTVEWPKNAWLVAYRFPPSLQLLDPWSINGVNPEVDTTQLEWLDHHCSSLLKRWKRAIEDKAHLQRLRTNTVSSLSRRNDSERLFYSLFRRCLQSTMCYSQPCIAAIRDLRPRCQDRPHIPLVVRQGRDNLVAVFLLSGPL</sequence>
<reference evidence="1" key="2">
    <citation type="journal article" date="2022" name="New Phytol.">
        <title>Evolutionary transition to the ectomycorrhizal habit in the genomes of a hyperdiverse lineage of mushroom-forming fungi.</title>
        <authorList>
            <person name="Looney B."/>
            <person name="Miyauchi S."/>
            <person name="Morin E."/>
            <person name="Drula E."/>
            <person name="Courty P.E."/>
            <person name="Kohler A."/>
            <person name="Kuo A."/>
            <person name="LaButti K."/>
            <person name="Pangilinan J."/>
            <person name="Lipzen A."/>
            <person name="Riley R."/>
            <person name="Andreopoulos W."/>
            <person name="He G."/>
            <person name="Johnson J."/>
            <person name="Nolan M."/>
            <person name="Tritt A."/>
            <person name="Barry K.W."/>
            <person name="Grigoriev I.V."/>
            <person name="Nagy L.G."/>
            <person name="Hibbett D."/>
            <person name="Henrissat B."/>
            <person name="Matheny P.B."/>
            <person name="Labbe J."/>
            <person name="Martin F.M."/>
        </authorList>
    </citation>
    <scope>NUCLEOTIDE SEQUENCE</scope>
    <source>
        <strain evidence="1">HHB10654</strain>
    </source>
</reference>
<keyword evidence="2" id="KW-1185">Reference proteome</keyword>
<accession>A0ACB8T9F2</accession>
<comment type="caution">
    <text evidence="1">The sequence shown here is derived from an EMBL/GenBank/DDBJ whole genome shotgun (WGS) entry which is preliminary data.</text>
</comment>
<evidence type="ECO:0000313" key="2">
    <source>
        <dbReference type="Proteomes" id="UP000814140"/>
    </source>
</evidence>
<gene>
    <name evidence="1" type="ORF">BV25DRAFT_1823076</name>
</gene>
<reference evidence="1" key="1">
    <citation type="submission" date="2021-03" db="EMBL/GenBank/DDBJ databases">
        <authorList>
            <consortium name="DOE Joint Genome Institute"/>
            <person name="Ahrendt S."/>
            <person name="Looney B.P."/>
            <person name="Miyauchi S."/>
            <person name="Morin E."/>
            <person name="Drula E."/>
            <person name="Courty P.E."/>
            <person name="Chicoki N."/>
            <person name="Fauchery L."/>
            <person name="Kohler A."/>
            <person name="Kuo A."/>
            <person name="Labutti K."/>
            <person name="Pangilinan J."/>
            <person name="Lipzen A."/>
            <person name="Riley R."/>
            <person name="Andreopoulos W."/>
            <person name="He G."/>
            <person name="Johnson J."/>
            <person name="Barry K.W."/>
            <person name="Grigoriev I.V."/>
            <person name="Nagy L."/>
            <person name="Hibbett D."/>
            <person name="Henrissat B."/>
            <person name="Matheny P.B."/>
            <person name="Labbe J."/>
            <person name="Martin F."/>
        </authorList>
    </citation>
    <scope>NUCLEOTIDE SEQUENCE</scope>
    <source>
        <strain evidence="1">HHB10654</strain>
    </source>
</reference>